<comment type="caution">
    <text evidence="2">The sequence shown here is derived from an EMBL/GenBank/DDBJ whole genome shotgun (WGS) entry which is preliminary data.</text>
</comment>
<feature type="non-terminal residue" evidence="2">
    <location>
        <position position="1"/>
    </location>
</feature>
<proteinExistence type="predicted"/>
<name>A0A0F9BV11_9ZZZZ</name>
<sequence length="67" mass="7106">QPVWTSRLFQDTSGQGSATAYLEPARITIVVTKVLGGIVNVLVLAIMMVVSLALASFIAITVYGVVR</sequence>
<keyword evidence="1" id="KW-0472">Membrane</keyword>
<evidence type="ECO:0000256" key="1">
    <source>
        <dbReference type="SAM" id="Phobius"/>
    </source>
</evidence>
<keyword evidence="1" id="KW-1133">Transmembrane helix</keyword>
<keyword evidence="1" id="KW-0812">Transmembrane</keyword>
<accession>A0A0F9BV11</accession>
<reference evidence="2" key="1">
    <citation type="journal article" date="2015" name="Nature">
        <title>Complex archaea that bridge the gap between prokaryotes and eukaryotes.</title>
        <authorList>
            <person name="Spang A."/>
            <person name="Saw J.H."/>
            <person name="Jorgensen S.L."/>
            <person name="Zaremba-Niedzwiedzka K."/>
            <person name="Martijn J."/>
            <person name="Lind A.E."/>
            <person name="van Eijk R."/>
            <person name="Schleper C."/>
            <person name="Guy L."/>
            <person name="Ettema T.J."/>
        </authorList>
    </citation>
    <scope>NUCLEOTIDE SEQUENCE</scope>
</reference>
<feature type="transmembrane region" description="Helical" evidence="1">
    <location>
        <begin position="41"/>
        <end position="66"/>
    </location>
</feature>
<organism evidence="2">
    <name type="scientific">marine sediment metagenome</name>
    <dbReference type="NCBI Taxonomy" id="412755"/>
    <lineage>
        <taxon>unclassified sequences</taxon>
        <taxon>metagenomes</taxon>
        <taxon>ecological metagenomes</taxon>
    </lineage>
</organism>
<dbReference type="AlphaFoldDB" id="A0A0F9BV11"/>
<protein>
    <submittedName>
        <fullName evidence="2">Uncharacterized protein</fullName>
    </submittedName>
</protein>
<dbReference type="EMBL" id="LAZR01047423">
    <property type="protein sequence ID" value="KKK94259.1"/>
    <property type="molecule type" value="Genomic_DNA"/>
</dbReference>
<evidence type="ECO:0000313" key="2">
    <source>
        <dbReference type="EMBL" id="KKK94259.1"/>
    </source>
</evidence>
<gene>
    <name evidence="2" type="ORF">LCGC14_2684660</name>
</gene>